<dbReference type="RefSeq" id="WP_093071114.1">
    <property type="nucleotide sequence ID" value="NZ_BSOK01000010.1"/>
</dbReference>
<accession>A0A1G6ZZM5</accession>
<dbReference type="Proteomes" id="UP000198501">
    <property type="component" value="Unassembled WGS sequence"/>
</dbReference>
<dbReference type="AlphaFoldDB" id="A0A1G6ZZM5"/>
<reference evidence="3 4" key="2">
    <citation type="submission" date="2016-10" db="EMBL/GenBank/DDBJ databases">
        <authorList>
            <person name="de Groot N.N."/>
        </authorList>
    </citation>
    <scope>NUCLEOTIDE SEQUENCE [LARGE SCALE GENOMIC DNA]</scope>
    <source>
        <strain evidence="3 4">DSM 23406</strain>
    </source>
</reference>
<feature type="region of interest" description="Disordered" evidence="1">
    <location>
        <begin position="86"/>
        <end position="113"/>
    </location>
</feature>
<protein>
    <submittedName>
        <fullName evidence="3">Uncharacterized protein</fullName>
    </submittedName>
</protein>
<evidence type="ECO:0000256" key="1">
    <source>
        <dbReference type="SAM" id="MobiDB-lite"/>
    </source>
</evidence>
<reference evidence="5" key="3">
    <citation type="journal article" date="2019" name="Int. J. Syst. Evol. Microbiol.">
        <title>The Global Catalogue of Microorganisms (GCM) 10K type strain sequencing project: providing services to taxonomists for standard genome sequencing and annotation.</title>
        <authorList>
            <consortium name="The Broad Institute Genomics Platform"/>
            <consortium name="The Broad Institute Genome Sequencing Center for Infectious Disease"/>
            <person name="Wu L."/>
            <person name="Ma J."/>
        </authorList>
    </citation>
    <scope>NUCLEOTIDE SEQUENCE [LARGE SCALE GENOMIC DNA]</scope>
    <source>
        <strain evidence="5">NBRC 103191</strain>
    </source>
</reference>
<reference evidence="2" key="1">
    <citation type="journal article" date="2014" name="Int. J. Syst. Evol. Microbiol.">
        <title>Complete genome of a new Firmicutes species belonging to the dominant human colonic microbiota ('Ruminococcus bicirculans') reveals two chromosomes and a selective capacity to utilize plant glucans.</title>
        <authorList>
            <consortium name="NISC Comparative Sequencing Program"/>
            <person name="Wegmann U."/>
            <person name="Louis P."/>
            <person name="Goesmann A."/>
            <person name="Henrissat B."/>
            <person name="Duncan S.H."/>
            <person name="Flint H.J."/>
        </authorList>
    </citation>
    <scope>NUCLEOTIDE SEQUENCE</scope>
    <source>
        <strain evidence="2">NBRC 103191</strain>
    </source>
</reference>
<reference evidence="2" key="4">
    <citation type="submission" date="2023-01" db="EMBL/GenBank/DDBJ databases">
        <title>Draft genome sequence of Psychrobacter pacificensis strain NBRC 103191.</title>
        <authorList>
            <person name="Sun Q."/>
            <person name="Mori K."/>
        </authorList>
    </citation>
    <scope>NUCLEOTIDE SEQUENCE</scope>
    <source>
        <strain evidence="2">NBRC 103191</strain>
    </source>
</reference>
<name>A0A1G6ZZM5_9GAMM</name>
<dbReference type="EMBL" id="FNAL01000022">
    <property type="protein sequence ID" value="SDE08012.1"/>
    <property type="molecule type" value="Genomic_DNA"/>
</dbReference>
<evidence type="ECO:0000313" key="4">
    <source>
        <dbReference type="Proteomes" id="UP000198501"/>
    </source>
</evidence>
<dbReference type="Proteomes" id="UP001156645">
    <property type="component" value="Unassembled WGS sequence"/>
</dbReference>
<sequence>MSVISDDLFANKIKQLQALKKEIDQDRLEAHKILGEWLANALDDDDNHELQAIFLDAHDNEKYARLKKHREFLKAIANKIQSKAEVVPSSFTPPKNSQDSDHGSLLDIYSSSH</sequence>
<dbReference type="GeneID" id="300925249"/>
<gene>
    <name evidence="2" type="ORF">GCM10007915_07670</name>
    <name evidence="3" type="ORF">SAMN05660405_02264</name>
</gene>
<proteinExistence type="predicted"/>
<evidence type="ECO:0000313" key="5">
    <source>
        <dbReference type="Proteomes" id="UP001156645"/>
    </source>
</evidence>
<dbReference type="EMBL" id="BSOK01000010">
    <property type="protein sequence ID" value="GLR28529.1"/>
    <property type="molecule type" value="Genomic_DNA"/>
</dbReference>
<evidence type="ECO:0000313" key="2">
    <source>
        <dbReference type="EMBL" id="GLR28529.1"/>
    </source>
</evidence>
<keyword evidence="5" id="KW-1185">Reference proteome</keyword>
<organism evidence="3 4">
    <name type="scientific">Psychrobacter pacificensis</name>
    <dbReference type="NCBI Taxonomy" id="112002"/>
    <lineage>
        <taxon>Bacteria</taxon>
        <taxon>Pseudomonadati</taxon>
        <taxon>Pseudomonadota</taxon>
        <taxon>Gammaproteobacteria</taxon>
        <taxon>Moraxellales</taxon>
        <taxon>Moraxellaceae</taxon>
        <taxon>Psychrobacter</taxon>
    </lineage>
</organism>
<evidence type="ECO:0000313" key="3">
    <source>
        <dbReference type="EMBL" id="SDE08012.1"/>
    </source>
</evidence>